<evidence type="ECO:0000256" key="2">
    <source>
        <dbReference type="SAM" id="Phobius"/>
    </source>
</evidence>
<dbReference type="WBParaSite" id="GPUH_0001247801-mRNA-1">
    <property type="protein sequence ID" value="GPUH_0001247801-mRNA-1"/>
    <property type="gene ID" value="GPUH_0001247801"/>
</dbReference>
<feature type="compositionally biased region" description="Polar residues" evidence="1">
    <location>
        <begin position="267"/>
        <end position="278"/>
    </location>
</feature>
<feature type="region of interest" description="Disordered" evidence="1">
    <location>
        <begin position="167"/>
        <end position="204"/>
    </location>
</feature>
<sequence>LRSVTRSSETQSKTELTNFRYALKKRSSFSKQPLSNNVLHTTTCSNDESKHVDEKLGAVTRAESNKAKIGTFFSSQTAPQNSIVAVSSGGGDASTSGGRSLLKHVFRLENSSNASPSAPDKSNGSTRKAGTEHAMSALAHCRAFTPLEQRKITSSQSAFALSSTSSSASTQCDSLEPPAPPPFSSDAGGGARGVGSKPAVKPKPLALRRERSDLSGVGVARIAAHYMDYGSSAVGIRRALVPPSACLDESILRNCLEELKKKRQEASSETADPRSCQQQKEERNLGEAFGENSFGNANVVLRTRPSESFRTDQRRLSVPNLADLTHSALTSGLNNGVVAAAKALTSKLGRNPGTGELQRFAENLISFTRNDFQTINEGLVTPVVRRKQYMKDAQTYDITNNWSPSLLQKPSPPYKKIAKQTQQQERLRSGAHSGVTEQIFTRKSVFFFSHIGVVFLPRLILLAFYFAMNLNAELPVTGVKTLLRNFCKAFGTVFRLLDAE</sequence>
<reference evidence="3" key="1">
    <citation type="submission" date="2016-06" db="UniProtKB">
        <authorList>
            <consortium name="WormBaseParasite"/>
        </authorList>
    </citation>
    <scope>IDENTIFICATION</scope>
</reference>
<dbReference type="AlphaFoldDB" id="A0A183DUS3"/>
<feature type="transmembrane region" description="Helical" evidence="2">
    <location>
        <begin position="445"/>
        <end position="467"/>
    </location>
</feature>
<organism evidence="3">
    <name type="scientific">Gongylonema pulchrum</name>
    <dbReference type="NCBI Taxonomy" id="637853"/>
    <lineage>
        <taxon>Eukaryota</taxon>
        <taxon>Metazoa</taxon>
        <taxon>Ecdysozoa</taxon>
        <taxon>Nematoda</taxon>
        <taxon>Chromadorea</taxon>
        <taxon>Rhabditida</taxon>
        <taxon>Spirurina</taxon>
        <taxon>Spiruromorpha</taxon>
        <taxon>Spiruroidea</taxon>
        <taxon>Gongylonematidae</taxon>
        <taxon>Gongylonema</taxon>
    </lineage>
</organism>
<feature type="region of interest" description="Disordered" evidence="1">
    <location>
        <begin position="263"/>
        <end position="291"/>
    </location>
</feature>
<feature type="compositionally biased region" description="Polar residues" evidence="1">
    <location>
        <begin position="109"/>
        <end position="128"/>
    </location>
</feature>
<accession>A0A183DUS3</accession>
<evidence type="ECO:0000256" key="1">
    <source>
        <dbReference type="SAM" id="MobiDB-lite"/>
    </source>
</evidence>
<proteinExistence type="predicted"/>
<keyword evidence="2" id="KW-1133">Transmembrane helix</keyword>
<keyword evidence="2" id="KW-0472">Membrane</keyword>
<protein>
    <submittedName>
        <fullName evidence="3">Nucleoporin GLE1</fullName>
    </submittedName>
</protein>
<evidence type="ECO:0000313" key="3">
    <source>
        <dbReference type="WBParaSite" id="GPUH_0001247801-mRNA-1"/>
    </source>
</evidence>
<name>A0A183DUS3_9BILA</name>
<feature type="region of interest" description="Disordered" evidence="1">
    <location>
        <begin position="108"/>
        <end position="133"/>
    </location>
</feature>
<keyword evidence="2" id="KW-0812">Transmembrane</keyword>